<accession>A0A062V3Y6</accession>
<reference evidence="1 2" key="1">
    <citation type="journal article" date="2013" name="Nature">
        <title>Anaerobic oxidation of methane coupled to nitrate reduction in a novel archaeal lineage.</title>
        <authorList>
            <person name="Haroon M.F."/>
            <person name="Hu S."/>
            <person name="Shi Y."/>
            <person name="Imelfort M."/>
            <person name="Keller J."/>
            <person name="Hugenholtz P."/>
            <person name="Yuan Z."/>
            <person name="Tyson G.W."/>
        </authorList>
    </citation>
    <scope>NUCLEOTIDE SEQUENCE [LARGE SCALE GENOMIC DNA]</scope>
    <source>
        <strain evidence="1 2">ANME-2d</strain>
    </source>
</reference>
<dbReference type="Proteomes" id="UP000027153">
    <property type="component" value="Unassembled WGS sequence"/>
</dbReference>
<dbReference type="RefSeq" id="WP_157834002.1">
    <property type="nucleotide sequence ID" value="NZ_JMIY01000003.1"/>
</dbReference>
<evidence type="ECO:0000313" key="1">
    <source>
        <dbReference type="EMBL" id="KCZ72047.1"/>
    </source>
</evidence>
<organism evidence="1 2">
    <name type="scientific">Candidatus Methanoperedens nitratireducens</name>
    <dbReference type="NCBI Taxonomy" id="1392998"/>
    <lineage>
        <taxon>Archaea</taxon>
        <taxon>Methanobacteriati</taxon>
        <taxon>Methanobacteriota</taxon>
        <taxon>Stenosarchaea group</taxon>
        <taxon>Methanomicrobia</taxon>
        <taxon>Methanosarcinales</taxon>
        <taxon>ANME-2 cluster</taxon>
        <taxon>Candidatus Methanoperedentaceae</taxon>
        <taxon>Candidatus Methanoperedens</taxon>
    </lineage>
</organism>
<sequence>MILAIPVLADIDQKAKMTGDNVIEINIKQTAWNYGSGDVNQYIDVFASGNYQMVSQDSIILISDSDHSSNISNNMNGTNLVILNLDQYTKNMGSGNVAQGIEVTIEDNIQMLDQDVIVAIAGE</sequence>
<evidence type="ECO:0000313" key="2">
    <source>
        <dbReference type="Proteomes" id="UP000027153"/>
    </source>
</evidence>
<protein>
    <submittedName>
        <fullName evidence="1">Uncharacterized protein</fullName>
    </submittedName>
</protein>
<dbReference type="EMBL" id="JMIY01000003">
    <property type="protein sequence ID" value="KCZ72047.1"/>
    <property type="molecule type" value="Genomic_DNA"/>
</dbReference>
<gene>
    <name evidence="1" type="ORF">ANME2D_01448</name>
</gene>
<keyword evidence="2" id="KW-1185">Reference proteome</keyword>
<name>A0A062V3Y6_9EURY</name>
<comment type="caution">
    <text evidence="1">The sequence shown here is derived from an EMBL/GenBank/DDBJ whole genome shotgun (WGS) entry which is preliminary data.</text>
</comment>
<dbReference type="AlphaFoldDB" id="A0A062V3Y6"/>
<proteinExistence type="predicted"/>